<dbReference type="Gene3D" id="1.10.10.10">
    <property type="entry name" value="Winged helix-like DNA-binding domain superfamily/Winged helix DNA-binding domain"/>
    <property type="match status" value="1"/>
</dbReference>
<dbReference type="Pfam" id="PF08281">
    <property type="entry name" value="Sigma70_r4_2"/>
    <property type="match status" value="1"/>
</dbReference>
<gene>
    <name evidence="7" type="ordered locus">Solca_0581</name>
</gene>
<evidence type="ECO:0000313" key="7">
    <source>
        <dbReference type="EMBL" id="AFD05711.1"/>
    </source>
</evidence>
<dbReference type="Pfam" id="PF04542">
    <property type="entry name" value="Sigma70_r2"/>
    <property type="match status" value="1"/>
</dbReference>
<dbReference type="NCBIfam" id="TIGR02937">
    <property type="entry name" value="sigma70-ECF"/>
    <property type="match status" value="1"/>
</dbReference>
<dbReference type="InterPro" id="IPR036388">
    <property type="entry name" value="WH-like_DNA-bd_sf"/>
</dbReference>
<dbReference type="InterPro" id="IPR013325">
    <property type="entry name" value="RNA_pol_sigma_r2"/>
</dbReference>
<reference evidence="7" key="1">
    <citation type="submission" date="2012-02" db="EMBL/GenBank/DDBJ databases">
        <title>The complete genome of Solitalea canadensis DSM 3403.</title>
        <authorList>
            <consortium name="US DOE Joint Genome Institute (JGI-PGF)"/>
            <person name="Lucas S."/>
            <person name="Copeland A."/>
            <person name="Lapidus A."/>
            <person name="Glavina del Rio T."/>
            <person name="Dalin E."/>
            <person name="Tice H."/>
            <person name="Bruce D."/>
            <person name="Goodwin L."/>
            <person name="Pitluck S."/>
            <person name="Peters L."/>
            <person name="Ovchinnikova G."/>
            <person name="Lu M."/>
            <person name="Kyrpides N."/>
            <person name="Mavromatis K."/>
            <person name="Ivanova N."/>
            <person name="Brettin T."/>
            <person name="Detter J.C."/>
            <person name="Han C."/>
            <person name="Larimer F."/>
            <person name="Land M."/>
            <person name="Hauser L."/>
            <person name="Markowitz V."/>
            <person name="Cheng J.-F."/>
            <person name="Hugenholtz P."/>
            <person name="Woyke T."/>
            <person name="Wu D."/>
            <person name="Spring S."/>
            <person name="Schroeder M."/>
            <person name="Kopitz M."/>
            <person name="Brambilla E."/>
            <person name="Klenk H.-P."/>
            <person name="Eisen J.A."/>
        </authorList>
    </citation>
    <scope>NUCLEOTIDE SEQUENCE</scope>
    <source>
        <strain evidence="7">DSM 3403</strain>
    </source>
</reference>
<dbReference type="KEGG" id="scn:Solca_0581"/>
<dbReference type="Proteomes" id="UP000007590">
    <property type="component" value="Chromosome"/>
</dbReference>
<dbReference type="SUPFAM" id="SSF88946">
    <property type="entry name" value="Sigma2 domain of RNA polymerase sigma factors"/>
    <property type="match status" value="1"/>
</dbReference>
<dbReference type="InterPro" id="IPR007627">
    <property type="entry name" value="RNA_pol_sigma70_r2"/>
</dbReference>
<dbReference type="eggNOG" id="COG1595">
    <property type="taxonomic scope" value="Bacteria"/>
</dbReference>
<evidence type="ECO:0000259" key="5">
    <source>
        <dbReference type="Pfam" id="PF04542"/>
    </source>
</evidence>
<dbReference type="PANTHER" id="PTHR43133">
    <property type="entry name" value="RNA POLYMERASE ECF-TYPE SIGMA FACTO"/>
    <property type="match status" value="1"/>
</dbReference>
<dbReference type="EMBL" id="CP003349">
    <property type="protein sequence ID" value="AFD05711.1"/>
    <property type="molecule type" value="Genomic_DNA"/>
</dbReference>
<proteinExistence type="inferred from homology"/>
<dbReference type="PANTHER" id="PTHR43133:SF46">
    <property type="entry name" value="RNA POLYMERASE SIGMA-70 FACTOR ECF SUBFAMILY"/>
    <property type="match status" value="1"/>
</dbReference>
<accession>H8KP74</accession>
<dbReference type="GO" id="GO:0003677">
    <property type="term" value="F:DNA binding"/>
    <property type="evidence" value="ECO:0007669"/>
    <property type="project" value="InterPro"/>
</dbReference>
<comment type="similarity">
    <text evidence="1">Belongs to the sigma-70 factor family. ECF subfamily.</text>
</comment>
<dbReference type="SUPFAM" id="SSF88659">
    <property type="entry name" value="Sigma3 and sigma4 domains of RNA polymerase sigma factors"/>
    <property type="match status" value="1"/>
</dbReference>
<keyword evidence="4" id="KW-0804">Transcription</keyword>
<dbReference type="OrthoDB" id="9150024at2"/>
<dbReference type="InterPro" id="IPR039425">
    <property type="entry name" value="RNA_pol_sigma-70-like"/>
</dbReference>
<evidence type="ECO:0000256" key="2">
    <source>
        <dbReference type="ARBA" id="ARBA00023015"/>
    </source>
</evidence>
<dbReference type="RefSeq" id="WP_014678939.1">
    <property type="nucleotide sequence ID" value="NC_017770.1"/>
</dbReference>
<evidence type="ECO:0000256" key="4">
    <source>
        <dbReference type="ARBA" id="ARBA00023163"/>
    </source>
</evidence>
<protein>
    <submittedName>
        <fullName evidence="7">RNA polymerase sigma factor, sigma-70 family</fullName>
    </submittedName>
</protein>
<organism evidence="7 8">
    <name type="scientific">Solitalea canadensis (strain ATCC 29591 / DSM 3403 / JCM 21819 / LMG 8368 / NBRC 15130 / NCIMB 12057 / USAM 9D)</name>
    <name type="common">Flexibacter canadensis</name>
    <dbReference type="NCBI Taxonomy" id="929556"/>
    <lineage>
        <taxon>Bacteria</taxon>
        <taxon>Pseudomonadati</taxon>
        <taxon>Bacteroidota</taxon>
        <taxon>Sphingobacteriia</taxon>
        <taxon>Sphingobacteriales</taxon>
        <taxon>Sphingobacteriaceae</taxon>
        <taxon>Solitalea</taxon>
    </lineage>
</organism>
<keyword evidence="2" id="KW-0805">Transcription regulation</keyword>
<dbReference type="InterPro" id="IPR013249">
    <property type="entry name" value="RNA_pol_sigma70_r4_t2"/>
</dbReference>
<evidence type="ECO:0000313" key="8">
    <source>
        <dbReference type="Proteomes" id="UP000007590"/>
    </source>
</evidence>
<dbReference type="CDD" id="cd06171">
    <property type="entry name" value="Sigma70_r4"/>
    <property type="match status" value="1"/>
</dbReference>
<dbReference type="HOGENOM" id="CLU_047691_4_2_10"/>
<feature type="domain" description="RNA polymerase sigma factor 70 region 4 type 2" evidence="6">
    <location>
        <begin position="130"/>
        <end position="181"/>
    </location>
</feature>
<sequence>MNSGKEINEEAQLWVAFKKGDQKAYERIYSAYYPILYNYGYKYIRNTHLVTDLIHDLFLKLWTSRERLSDPASIKNYLFKSFRGHLFNHSKASKNIFVGDGNQLNDFNIELNDSPESNFIADEQMTGLRKKIGQALQKLTDRQREVIYLRYYEEFSYPEIAEIMGLTLKGTYKLMGRAIETLRSQESIGNIILFLITQKHFYKNHLKDHHRLENVDHQKSA</sequence>
<dbReference type="GO" id="GO:0006352">
    <property type="term" value="P:DNA-templated transcription initiation"/>
    <property type="evidence" value="ECO:0007669"/>
    <property type="project" value="InterPro"/>
</dbReference>
<feature type="domain" description="RNA polymerase sigma-70 region 2" evidence="5">
    <location>
        <begin position="28"/>
        <end position="89"/>
    </location>
</feature>
<keyword evidence="8" id="KW-1185">Reference proteome</keyword>
<dbReference type="GO" id="GO:0016987">
    <property type="term" value="F:sigma factor activity"/>
    <property type="evidence" value="ECO:0007669"/>
    <property type="project" value="UniProtKB-KW"/>
</dbReference>
<dbReference type="InterPro" id="IPR013324">
    <property type="entry name" value="RNA_pol_sigma_r3/r4-like"/>
</dbReference>
<evidence type="ECO:0000256" key="3">
    <source>
        <dbReference type="ARBA" id="ARBA00023082"/>
    </source>
</evidence>
<evidence type="ECO:0000256" key="1">
    <source>
        <dbReference type="ARBA" id="ARBA00010641"/>
    </source>
</evidence>
<dbReference type="STRING" id="929556.Solca_0581"/>
<keyword evidence="3" id="KW-0731">Sigma factor</keyword>
<evidence type="ECO:0000259" key="6">
    <source>
        <dbReference type="Pfam" id="PF08281"/>
    </source>
</evidence>
<dbReference type="AlphaFoldDB" id="H8KP74"/>
<name>H8KP74_SOLCM</name>
<dbReference type="InterPro" id="IPR014284">
    <property type="entry name" value="RNA_pol_sigma-70_dom"/>
</dbReference>
<dbReference type="Gene3D" id="1.10.1740.10">
    <property type="match status" value="1"/>
</dbReference>